<evidence type="ECO:0000313" key="3">
    <source>
        <dbReference type="Proteomes" id="UP001223586"/>
    </source>
</evidence>
<feature type="transmembrane region" description="Helical" evidence="1">
    <location>
        <begin position="142"/>
        <end position="161"/>
    </location>
</feature>
<evidence type="ECO:0000256" key="1">
    <source>
        <dbReference type="SAM" id="Phobius"/>
    </source>
</evidence>
<keyword evidence="2" id="KW-0378">Hydrolase</keyword>
<feature type="transmembrane region" description="Helical" evidence="1">
    <location>
        <begin position="9"/>
        <end position="28"/>
    </location>
</feature>
<keyword evidence="1" id="KW-0472">Membrane</keyword>
<gene>
    <name evidence="2" type="ORF">J2S08_003456</name>
</gene>
<keyword evidence="1" id="KW-0812">Transmembrane</keyword>
<dbReference type="Proteomes" id="UP001223586">
    <property type="component" value="Unassembled WGS sequence"/>
</dbReference>
<keyword evidence="3" id="KW-1185">Reference proteome</keyword>
<name>A0ABT9WW97_9BACI</name>
<feature type="transmembrane region" description="Helical" evidence="1">
    <location>
        <begin position="84"/>
        <end position="104"/>
    </location>
</feature>
<reference evidence="2 3" key="1">
    <citation type="submission" date="2023-07" db="EMBL/GenBank/DDBJ databases">
        <title>Genomic Encyclopedia of Type Strains, Phase IV (KMG-IV): sequencing the most valuable type-strain genomes for metagenomic binning, comparative biology and taxonomic classification.</title>
        <authorList>
            <person name="Goeker M."/>
        </authorList>
    </citation>
    <scope>NUCLEOTIDE SEQUENCE [LARGE SCALE GENOMIC DNA]</scope>
    <source>
        <strain evidence="2 3">DSM 23837</strain>
    </source>
</reference>
<dbReference type="EMBL" id="JAUSTT010000024">
    <property type="protein sequence ID" value="MDQ0177576.1"/>
    <property type="molecule type" value="Genomic_DNA"/>
</dbReference>
<comment type="caution">
    <text evidence="2">The sequence shown here is derived from an EMBL/GenBank/DDBJ whole genome shotgun (WGS) entry which is preliminary data.</text>
</comment>
<accession>A0ABT9WW97</accession>
<dbReference type="InterPro" id="IPR025671">
    <property type="entry name" value="HXXEE"/>
</dbReference>
<dbReference type="RefSeq" id="WP_377907524.1">
    <property type="nucleotide sequence ID" value="NZ_JBHRZQ010000019.1"/>
</dbReference>
<organism evidence="2 3">
    <name type="scientific">Bacillus chungangensis</name>
    <dbReference type="NCBI Taxonomy" id="587633"/>
    <lineage>
        <taxon>Bacteria</taxon>
        <taxon>Bacillati</taxon>
        <taxon>Bacillota</taxon>
        <taxon>Bacilli</taxon>
        <taxon>Bacillales</taxon>
        <taxon>Bacillaceae</taxon>
        <taxon>Bacillus</taxon>
    </lineage>
</organism>
<evidence type="ECO:0000313" key="2">
    <source>
        <dbReference type="EMBL" id="MDQ0177576.1"/>
    </source>
</evidence>
<proteinExistence type="predicted"/>
<protein>
    <submittedName>
        <fullName evidence="2">Neutral ceramidase superfamily lipid hydrolase</fullName>
    </submittedName>
</protein>
<dbReference type="Pfam" id="PF13787">
    <property type="entry name" value="HXXEE"/>
    <property type="match status" value="1"/>
</dbReference>
<sequence>MKSLSPYKILWLLPIIFAIHNLEELWLLEDWVKTFTNDRKFAFIKNFYRFETLAFAMILLTLAGAVIIFFAYRKQSNITFHLMILCNSLLFINSLTHLGQFFLFRKYVPGLLSAVILMMPFTFYTLFLYIKNKSITPKMAAVYLGISVLAMGPIIIIFLVISKLFT</sequence>
<dbReference type="GO" id="GO:0016787">
    <property type="term" value="F:hydrolase activity"/>
    <property type="evidence" value="ECO:0007669"/>
    <property type="project" value="UniProtKB-KW"/>
</dbReference>
<feature type="transmembrane region" description="Helical" evidence="1">
    <location>
        <begin position="48"/>
        <end position="72"/>
    </location>
</feature>
<keyword evidence="1" id="KW-1133">Transmembrane helix</keyword>
<feature type="transmembrane region" description="Helical" evidence="1">
    <location>
        <begin position="110"/>
        <end position="130"/>
    </location>
</feature>